<feature type="repeat" description="WD" evidence="3">
    <location>
        <begin position="283"/>
        <end position="317"/>
    </location>
</feature>
<dbReference type="SMART" id="SM00320">
    <property type="entry name" value="WD40"/>
    <property type="match status" value="6"/>
</dbReference>
<evidence type="ECO:0000256" key="2">
    <source>
        <dbReference type="ARBA" id="ARBA00022737"/>
    </source>
</evidence>
<dbReference type="OrthoDB" id="538223at2759"/>
<dbReference type="InterPro" id="IPR015943">
    <property type="entry name" value="WD40/YVTN_repeat-like_dom_sf"/>
</dbReference>
<dbReference type="EMBL" id="ML014134">
    <property type="protein sequence ID" value="RKP02838.1"/>
    <property type="molecule type" value="Genomic_DNA"/>
</dbReference>
<evidence type="ECO:0000256" key="1">
    <source>
        <dbReference type="ARBA" id="ARBA00022574"/>
    </source>
</evidence>
<proteinExistence type="predicted"/>
<organism evidence="4 5">
    <name type="scientific">Caulochytrium protostelioides</name>
    <dbReference type="NCBI Taxonomy" id="1555241"/>
    <lineage>
        <taxon>Eukaryota</taxon>
        <taxon>Fungi</taxon>
        <taxon>Fungi incertae sedis</taxon>
        <taxon>Chytridiomycota</taxon>
        <taxon>Chytridiomycota incertae sedis</taxon>
        <taxon>Chytridiomycetes</taxon>
        <taxon>Caulochytriales</taxon>
        <taxon>Caulochytriaceae</taxon>
        <taxon>Caulochytrium</taxon>
    </lineage>
</organism>
<dbReference type="PROSITE" id="PS00678">
    <property type="entry name" value="WD_REPEATS_1"/>
    <property type="match status" value="3"/>
</dbReference>
<dbReference type="InterPro" id="IPR019775">
    <property type="entry name" value="WD40_repeat_CS"/>
</dbReference>
<dbReference type="InterPro" id="IPR036322">
    <property type="entry name" value="WD40_repeat_dom_sf"/>
</dbReference>
<dbReference type="Proteomes" id="UP000274922">
    <property type="component" value="Unassembled WGS sequence"/>
</dbReference>
<dbReference type="CDD" id="cd00200">
    <property type="entry name" value="WD40"/>
    <property type="match status" value="1"/>
</dbReference>
<dbReference type="SUPFAM" id="SSF50978">
    <property type="entry name" value="WD40 repeat-like"/>
    <property type="match status" value="1"/>
</dbReference>
<dbReference type="InterPro" id="IPR020472">
    <property type="entry name" value="WD40_PAC1"/>
</dbReference>
<feature type="repeat" description="WD" evidence="3">
    <location>
        <begin position="199"/>
        <end position="240"/>
    </location>
</feature>
<keyword evidence="1 3" id="KW-0853">WD repeat</keyword>
<evidence type="ECO:0000313" key="5">
    <source>
        <dbReference type="Proteomes" id="UP000274922"/>
    </source>
</evidence>
<dbReference type="PROSITE" id="PS50294">
    <property type="entry name" value="WD_REPEATS_REGION"/>
    <property type="match status" value="3"/>
</dbReference>
<name>A0A4P9XBQ5_9FUNG</name>
<sequence length="449" mass="49250">MHLALDVDLMYLGLDQALDTTIVCQCTALVALGLAYMIKDQASVEKTLDIVNRLVLSMVSSTLKILYEVILLENPAFTIADLRSLKLLSKAIKQAISARGKTVQLHDFPSLPAGGPTPNPRNKARKMGRKLAFLHDLFVLLDIHLFPACRPIHSSGCAVAQVSSCDPYLWMTGGSDGLVRISRTLDEVASAPNGILAQFVGHKSIVTDVHFTRQDALAISSSFDRTVKVWNTRNATCERTLTDHEDSVVSCDVSHDGHYVASGSLDGTCRLWDLHRGVCLTTIRKHTKWVLCVRFSPDGRYLASSGLDCKVFIWEVKALILGKGMARPRSIEGHTAHISHMQFGTGLGARLYTISKDCTLRCWDYITGQELYHVSTHPLGITCFQLSPNGAFIAAGTVANTILLFHSQTLVQFRAIRVLNLGIMTVKVFLDNAQLLVGTQEGVVQTIPL</sequence>
<dbReference type="PROSITE" id="PS50082">
    <property type="entry name" value="WD_REPEATS_2"/>
    <property type="match status" value="4"/>
</dbReference>
<dbReference type="STRING" id="1555241.A0A4P9XBQ5"/>
<feature type="repeat" description="WD" evidence="3">
    <location>
        <begin position="331"/>
        <end position="373"/>
    </location>
</feature>
<dbReference type="Gene3D" id="2.130.10.10">
    <property type="entry name" value="YVTN repeat-like/Quinoprotein amine dehydrogenase"/>
    <property type="match status" value="2"/>
</dbReference>
<dbReference type="PANTHER" id="PTHR19848">
    <property type="entry name" value="WD40 REPEAT PROTEIN"/>
    <property type="match status" value="1"/>
</dbReference>
<gene>
    <name evidence="4" type="ORF">CXG81DRAFT_10330</name>
</gene>
<feature type="repeat" description="WD" evidence="3">
    <location>
        <begin position="241"/>
        <end position="282"/>
    </location>
</feature>
<evidence type="ECO:0000313" key="4">
    <source>
        <dbReference type="EMBL" id="RKP02838.1"/>
    </source>
</evidence>
<reference evidence="5" key="1">
    <citation type="journal article" date="2018" name="Nat. Microbiol.">
        <title>Leveraging single-cell genomics to expand the fungal tree of life.</title>
        <authorList>
            <person name="Ahrendt S.R."/>
            <person name="Quandt C.A."/>
            <person name="Ciobanu D."/>
            <person name="Clum A."/>
            <person name="Salamov A."/>
            <person name="Andreopoulos B."/>
            <person name="Cheng J.F."/>
            <person name="Woyke T."/>
            <person name="Pelin A."/>
            <person name="Henrissat B."/>
            <person name="Reynolds N.K."/>
            <person name="Benny G.L."/>
            <person name="Smith M.E."/>
            <person name="James T.Y."/>
            <person name="Grigoriev I.V."/>
        </authorList>
    </citation>
    <scope>NUCLEOTIDE SEQUENCE [LARGE SCALE GENOMIC DNA]</scope>
    <source>
        <strain evidence="5">ATCC 52028</strain>
    </source>
</reference>
<dbReference type="PRINTS" id="PR00320">
    <property type="entry name" value="GPROTEINBRPT"/>
</dbReference>
<accession>A0A4P9XBQ5</accession>
<dbReference type="InterPro" id="IPR001680">
    <property type="entry name" value="WD40_rpt"/>
</dbReference>
<dbReference type="Pfam" id="PF00400">
    <property type="entry name" value="WD40"/>
    <property type="match status" value="4"/>
</dbReference>
<keyword evidence="2" id="KW-0677">Repeat</keyword>
<dbReference type="AlphaFoldDB" id="A0A4P9XBQ5"/>
<protein>
    <submittedName>
        <fullName evidence="4">Uncharacterized protein</fullName>
    </submittedName>
</protein>
<keyword evidence="5" id="KW-1185">Reference proteome</keyword>
<dbReference type="PANTHER" id="PTHR19848:SF8">
    <property type="entry name" value="F-BOX AND WD REPEAT DOMAIN CONTAINING 7"/>
    <property type="match status" value="1"/>
</dbReference>
<evidence type="ECO:0000256" key="3">
    <source>
        <dbReference type="PROSITE-ProRule" id="PRU00221"/>
    </source>
</evidence>